<protein>
    <submittedName>
        <fullName evidence="2">Os02g0302300 protein</fullName>
    </submittedName>
</protein>
<evidence type="ECO:0000313" key="2">
    <source>
        <dbReference type="EMBL" id="BAS78265.1"/>
    </source>
</evidence>
<evidence type="ECO:0000313" key="3">
    <source>
        <dbReference type="Proteomes" id="UP000059680"/>
    </source>
</evidence>
<dbReference type="InParanoid" id="A0A0N7KF54"/>
<evidence type="ECO:0000256" key="1">
    <source>
        <dbReference type="SAM" id="MobiDB-lite"/>
    </source>
</evidence>
<gene>
    <name evidence="2" type="ordered locus">Os02g0302300</name>
    <name evidence="2" type="ORF">OSNPB_020302300</name>
</gene>
<feature type="region of interest" description="Disordered" evidence="1">
    <location>
        <begin position="35"/>
        <end position="113"/>
    </location>
</feature>
<accession>A0A0N7KF54</accession>
<dbReference type="EMBL" id="AP014958">
    <property type="protein sequence ID" value="BAS78265.1"/>
    <property type="molecule type" value="Genomic_DNA"/>
</dbReference>
<dbReference type="PaxDb" id="39947-A0A0N7KF54"/>
<proteinExistence type="predicted"/>
<reference evidence="3" key="1">
    <citation type="journal article" date="2005" name="Nature">
        <title>The map-based sequence of the rice genome.</title>
        <authorList>
            <consortium name="International rice genome sequencing project (IRGSP)"/>
            <person name="Matsumoto T."/>
            <person name="Wu J."/>
            <person name="Kanamori H."/>
            <person name="Katayose Y."/>
            <person name="Fujisawa M."/>
            <person name="Namiki N."/>
            <person name="Mizuno H."/>
            <person name="Yamamoto K."/>
            <person name="Antonio B.A."/>
            <person name="Baba T."/>
            <person name="Sakata K."/>
            <person name="Nagamura Y."/>
            <person name="Aoki H."/>
            <person name="Arikawa K."/>
            <person name="Arita K."/>
            <person name="Bito T."/>
            <person name="Chiden Y."/>
            <person name="Fujitsuka N."/>
            <person name="Fukunaka R."/>
            <person name="Hamada M."/>
            <person name="Harada C."/>
            <person name="Hayashi A."/>
            <person name="Hijishita S."/>
            <person name="Honda M."/>
            <person name="Hosokawa S."/>
            <person name="Ichikawa Y."/>
            <person name="Idonuma A."/>
            <person name="Iijima M."/>
            <person name="Ikeda M."/>
            <person name="Ikeno M."/>
            <person name="Ito K."/>
            <person name="Ito S."/>
            <person name="Ito T."/>
            <person name="Ito Y."/>
            <person name="Ito Y."/>
            <person name="Iwabuchi A."/>
            <person name="Kamiya K."/>
            <person name="Karasawa W."/>
            <person name="Kurita K."/>
            <person name="Katagiri S."/>
            <person name="Kikuta A."/>
            <person name="Kobayashi H."/>
            <person name="Kobayashi N."/>
            <person name="Machita K."/>
            <person name="Maehara T."/>
            <person name="Masukawa M."/>
            <person name="Mizubayashi T."/>
            <person name="Mukai Y."/>
            <person name="Nagasaki H."/>
            <person name="Nagata Y."/>
            <person name="Naito S."/>
            <person name="Nakashima M."/>
            <person name="Nakama Y."/>
            <person name="Nakamichi Y."/>
            <person name="Nakamura M."/>
            <person name="Meguro A."/>
            <person name="Negishi M."/>
            <person name="Ohta I."/>
            <person name="Ohta T."/>
            <person name="Okamoto M."/>
            <person name="Ono N."/>
            <person name="Saji S."/>
            <person name="Sakaguchi M."/>
            <person name="Sakai K."/>
            <person name="Shibata M."/>
            <person name="Shimokawa T."/>
            <person name="Song J."/>
            <person name="Takazaki Y."/>
            <person name="Terasawa K."/>
            <person name="Tsugane M."/>
            <person name="Tsuji K."/>
            <person name="Ueda S."/>
            <person name="Waki K."/>
            <person name="Yamagata H."/>
            <person name="Yamamoto M."/>
            <person name="Yamamoto S."/>
            <person name="Yamane H."/>
            <person name="Yoshiki S."/>
            <person name="Yoshihara R."/>
            <person name="Yukawa K."/>
            <person name="Zhong H."/>
            <person name="Yano M."/>
            <person name="Yuan Q."/>
            <person name="Ouyang S."/>
            <person name="Liu J."/>
            <person name="Jones K.M."/>
            <person name="Gansberger K."/>
            <person name="Moffat K."/>
            <person name="Hill J."/>
            <person name="Bera J."/>
            <person name="Fadrosh D."/>
            <person name="Jin S."/>
            <person name="Johri S."/>
            <person name="Kim M."/>
            <person name="Overton L."/>
            <person name="Reardon M."/>
            <person name="Tsitrin T."/>
            <person name="Vuong H."/>
            <person name="Weaver B."/>
            <person name="Ciecko A."/>
            <person name="Tallon L."/>
            <person name="Jackson J."/>
            <person name="Pai G."/>
            <person name="Aken S.V."/>
            <person name="Utterback T."/>
            <person name="Reidmuller S."/>
            <person name="Feldblyum T."/>
            <person name="Hsiao J."/>
            <person name="Zismann V."/>
            <person name="Iobst S."/>
            <person name="de Vazeille A.R."/>
            <person name="Buell C.R."/>
            <person name="Ying K."/>
            <person name="Li Y."/>
            <person name="Lu T."/>
            <person name="Huang Y."/>
            <person name="Zhao Q."/>
            <person name="Feng Q."/>
            <person name="Zhang L."/>
            <person name="Zhu J."/>
            <person name="Weng Q."/>
            <person name="Mu J."/>
            <person name="Lu Y."/>
            <person name="Fan D."/>
            <person name="Liu Y."/>
            <person name="Guan J."/>
            <person name="Zhang Y."/>
            <person name="Yu S."/>
            <person name="Liu X."/>
            <person name="Zhang Y."/>
            <person name="Hong G."/>
            <person name="Han B."/>
            <person name="Choisne N."/>
            <person name="Demange N."/>
            <person name="Orjeda G."/>
            <person name="Samain S."/>
            <person name="Cattolico L."/>
            <person name="Pelletier E."/>
            <person name="Couloux A."/>
            <person name="Segurens B."/>
            <person name="Wincker P."/>
            <person name="D'Hont A."/>
            <person name="Scarpelli C."/>
            <person name="Weissenbach J."/>
            <person name="Salanoubat M."/>
            <person name="Quetier F."/>
            <person name="Yu Y."/>
            <person name="Kim H.R."/>
            <person name="Rambo T."/>
            <person name="Currie J."/>
            <person name="Collura K."/>
            <person name="Luo M."/>
            <person name="Yang T."/>
            <person name="Ammiraju J.S.S."/>
            <person name="Engler F."/>
            <person name="Soderlund C."/>
            <person name="Wing R.A."/>
            <person name="Palmer L.E."/>
            <person name="de la Bastide M."/>
            <person name="Spiegel L."/>
            <person name="Nascimento L."/>
            <person name="Zutavern T."/>
            <person name="O'Shaughnessy A."/>
            <person name="Dike S."/>
            <person name="Dedhia N."/>
            <person name="Preston R."/>
            <person name="Balija V."/>
            <person name="McCombie W.R."/>
            <person name="Chow T."/>
            <person name="Chen H."/>
            <person name="Chung M."/>
            <person name="Chen C."/>
            <person name="Shaw J."/>
            <person name="Wu H."/>
            <person name="Hsiao K."/>
            <person name="Chao Y."/>
            <person name="Chu M."/>
            <person name="Cheng C."/>
            <person name="Hour A."/>
            <person name="Lee P."/>
            <person name="Lin S."/>
            <person name="Lin Y."/>
            <person name="Liou J."/>
            <person name="Liu S."/>
            <person name="Hsing Y."/>
            <person name="Raghuvanshi S."/>
            <person name="Mohanty A."/>
            <person name="Bharti A.K."/>
            <person name="Gaur A."/>
            <person name="Gupta V."/>
            <person name="Kumar D."/>
            <person name="Ravi V."/>
            <person name="Vij S."/>
            <person name="Kapur A."/>
            <person name="Khurana P."/>
            <person name="Khurana P."/>
            <person name="Khurana J.P."/>
            <person name="Tyagi A.K."/>
            <person name="Gaikwad K."/>
            <person name="Singh A."/>
            <person name="Dalal V."/>
            <person name="Srivastava S."/>
            <person name="Dixit A."/>
            <person name="Pal A.K."/>
            <person name="Ghazi I.A."/>
            <person name="Yadav M."/>
            <person name="Pandit A."/>
            <person name="Bhargava A."/>
            <person name="Sureshbabu K."/>
            <person name="Batra K."/>
            <person name="Sharma T.R."/>
            <person name="Mohapatra T."/>
            <person name="Singh N.K."/>
            <person name="Messing J."/>
            <person name="Nelson A.B."/>
            <person name="Fuks G."/>
            <person name="Kavchok S."/>
            <person name="Keizer G."/>
            <person name="Linton E."/>
            <person name="Llaca V."/>
            <person name="Song R."/>
            <person name="Tanyolac B."/>
            <person name="Young S."/>
            <person name="Ho-Il K."/>
            <person name="Hahn J.H."/>
            <person name="Sangsakoo G."/>
            <person name="Vanavichit A."/>
            <person name="de Mattos Luiz.A.T."/>
            <person name="Zimmer P.D."/>
            <person name="Malone G."/>
            <person name="Dellagostin O."/>
            <person name="de Oliveira A.C."/>
            <person name="Bevan M."/>
            <person name="Bancroft I."/>
            <person name="Minx P."/>
            <person name="Cordum H."/>
            <person name="Wilson R."/>
            <person name="Cheng Z."/>
            <person name="Jin W."/>
            <person name="Jiang J."/>
            <person name="Leong S.A."/>
            <person name="Iwama H."/>
            <person name="Gojobori T."/>
            <person name="Itoh T."/>
            <person name="Niimura Y."/>
            <person name="Fujii Y."/>
            <person name="Habara T."/>
            <person name="Sakai H."/>
            <person name="Sato Y."/>
            <person name="Wilson G."/>
            <person name="Kumar K."/>
            <person name="McCouch S."/>
            <person name="Juretic N."/>
            <person name="Hoen D."/>
            <person name="Wright S."/>
            <person name="Bruskiewich R."/>
            <person name="Bureau T."/>
            <person name="Miyao A."/>
            <person name="Hirochika H."/>
            <person name="Nishikawa T."/>
            <person name="Kadowaki K."/>
            <person name="Sugiura M."/>
            <person name="Burr B."/>
            <person name="Sasaki T."/>
        </authorList>
    </citation>
    <scope>NUCLEOTIDE SEQUENCE [LARGE SCALE GENOMIC DNA]</scope>
    <source>
        <strain evidence="3">cv. Nipponbare</strain>
    </source>
</reference>
<reference evidence="2 3" key="3">
    <citation type="journal article" date="2013" name="Rice">
        <title>Improvement of the Oryza sativa Nipponbare reference genome using next generation sequence and optical map data.</title>
        <authorList>
            <person name="Kawahara Y."/>
            <person name="de la Bastide M."/>
            <person name="Hamilton J.P."/>
            <person name="Kanamori H."/>
            <person name="McCombie W.R."/>
            <person name="Ouyang S."/>
            <person name="Schwartz D.C."/>
            <person name="Tanaka T."/>
            <person name="Wu J."/>
            <person name="Zhou S."/>
            <person name="Childs K.L."/>
            <person name="Davidson R.M."/>
            <person name="Lin H."/>
            <person name="Quesada-Ocampo L."/>
            <person name="Vaillancourt B."/>
            <person name="Sakai H."/>
            <person name="Lee S.S."/>
            <person name="Kim J."/>
            <person name="Numa H."/>
            <person name="Itoh T."/>
            <person name="Buell C.R."/>
            <person name="Matsumoto T."/>
        </authorList>
    </citation>
    <scope>NUCLEOTIDE SEQUENCE [LARGE SCALE GENOMIC DNA]</scope>
    <source>
        <strain evidence="3">cv. Nipponbare</strain>
    </source>
</reference>
<sequence length="113" mass="12096">MADGTTTELNITSANMLPLRNISAKVLQLVRLSKNSQAPPSSVGVRLRRDGRPAPVKPPLPGAGAPLIVSHARADALRGNVRRPRQDQARRDKHGLRHPQGAPPPQSASLDLL</sequence>
<organism evidence="2 3">
    <name type="scientific">Oryza sativa subsp. japonica</name>
    <name type="common">Rice</name>
    <dbReference type="NCBI Taxonomy" id="39947"/>
    <lineage>
        <taxon>Eukaryota</taxon>
        <taxon>Viridiplantae</taxon>
        <taxon>Streptophyta</taxon>
        <taxon>Embryophyta</taxon>
        <taxon>Tracheophyta</taxon>
        <taxon>Spermatophyta</taxon>
        <taxon>Magnoliopsida</taxon>
        <taxon>Liliopsida</taxon>
        <taxon>Poales</taxon>
        <taxon>Poaceae</taxon>
        <taxon>BOP clade</taxon>
        <taxon>Oryzoideae</taxon>
        <taxon>Oryzeae</taxon>
        <taxon>Oryzinae</taxon>
        <taxon>Oryza</taxon>
        <taxon>Oryza sativa</taxon>
    </lineage>
</organism>
<dbReference type="Proteomes" id="UP000059680">
    <property type="component" value="Chromosome 2"/>
</dbReference>
<keyword evidence="3" id="KW-1185">Reference proteome</keyword>
<reference evidence="2 3" key="2">
    <citation type="journal article" date="2013" name="Plant Cell Physiol.">
        <title>Rice Annotation Project Database (RAP-DB): an integrative and interactive database for rice genomics.</title>
        <authorList>
            <person name="Sakai H."/>
            <person name="Lee S.S."/>
            <person name="Tanaka T."/>
            <person name="Numa H."/>
            <person name="Kim J."/>
            <person name="Kawahara Y."/>
            <person name="Wakimoto H."/>
            <person name="Yang C.C."/>
            <person name="Iwamoto M."/>
            <person name="Abe T."/>
            <person name="Yamada Y."/>
            <person name="Muto A."/>
            <person name="Inokuchi H."/>
            <person name="Ikemura T."/>
            <person name="Matsumoto T."/>
            <person name="Sasaki T."/>
            <person name="Itoh T."/>
        </authorList>
    </citation>
    <scope>NUCLEOTIDE SEQUENCE [LARGE SCALE GENOMIC DNA]</scope>
    <source>
        <strain evidence="3">cv. Nipponbare</strain>
    </source>
</reference>
<dbReference type="SMR" id="A0A0N7KF54"/>
<dbReference type="AlphaFoldDB" id="A0A0N7KF54"/>
<name>A0A0N7KF54_ORYSJ</name>